<evidence type="ECO:0000313" key="19">
    <source>
        <dbReference type="Proteomes" id="UP000006431"/>
    </source>
</evidence>
<keyword evidence="11" id="KW-0902">Two-component regulatory system</keyword>
<keyword evidence="10 14" id="KW-1133">Transmembrane helix</keyword>
<evidence type="ECO:0000256" key="11">
    <source>
        <dbReference type="ARBA" id="ARBA00023012"/>
    </source>
</evidence>
<dbReference type="GO" id="GO:0005524">
    <property type="term" value="F:ATP binding"/>
    <property type="evidence" value="ECO:0007669"/>
    <property type="project" value="UniProtKB-KW"/>
</dbReference>
<dbReference type="PANTHER" id="PTHR43065:SF46">
    <property type="entry name" value="C4-DICARBOXYLATE TRANSPORT SENSOR PROTEIN DCTB"/>
    <property type="match status" value="1"/>
</dbReference>
<comment type="subcellular location">
    <subcellularLocation>
        <location evidence="2">Membrane</location>
        <topology evidence="2">Multi-pass membrane protein</topology>
    </subcellularLocation>
</comment>
<dbReference type="InterPro" id="IPR003661">
    <property type="entry name" value="HisK_dim/P_dom"/>
</dbReference>
<keyword evidence="19" id="KW-1185">Reference proteome</keyword>
<dbReference type="InterPro" id="IPR036890">
    <property type="entry name" value="HATPase_C_sf"/>
</dbReference>
<evidence type="ECO:0000259" key="15">
    <source>
        <dbReference type="PROSITE" id="PS50109"/>
    </source>
</evidence>
<evidence type="ECO:0000256" key="14">
    <source>
        <dbReference type="SAM" id="Phobius"/>
    </source>
</evidence>
<evidence type="ECO:0000256" key="7">
    <source>
        <dbReference type="ARBA" id="ARBA00022741"/>
    </source>
</evidence>
<dbReference type="GO" id="GO:0000155">
    <property type="term" value="F:phosphorelay sensor kinase activity"/>
    <property type="evidence" value="ECO:0007669"/>
    <property type="project" value="InterPro"/>
</dbReference>
<keyword evidence="8 18" id="KW-0418">Kinase</keyword>
<evidence type="ECO:0000256" key="8">
    <source>
        <dbReference type="ARBA" id="ARBA00022777"/>
    </source>
</evidence>
<dbReference type="SMART" id="SM00091">
    <property type="entry name" value="PAS"/>
    <property type="match status" value="1"/>
</dbReference>
<gene>
    <name evidence="18" type="ORF">SMGD1_2155</name>
</gene>
<dbReference type="CDD" id="cd00130">
    <property type="entry name" value="PAS"/>
    <property type="match status" value="1"/>
</dbReference>
<dbReference type="PROSITE" id="PS50109">
    <property type="entry name" value="HIS_KIN"/>
    <property type="match status" value="1"/>
</dbReference>
<feature type="transmembrane region" description="Helical" evidence="14">
    <location>
        <begin position="166"/>
        <end position="184"/>
    </location>
</feature>
<dbReference type="Gene3D" id="1.10.287.130">
    <property type="match status" value="1"/>
</dbReference>
<dbReference type="STRING" id="929558.SMGD1_2155"/>
<evidence type="ECO:0000259" key="17">
    <source>
        <dbReference type="PROSITE" id="PS50113"/>
    </source>
</evidence>
<accession>B6BN45</accession>
<evidence type="ECO:0000313" key="18">
    <source>
        <dbReference type="EMBL" id="EHP30678.1"/>
    </source>
</evidence>
<comment type="catalytic activity">
    <reaction evidence="1">
        <text>ATP + protein L-histidine = ADP + protein N-phospho-L-histidine.</text>
        <dbReference type="EC" id="2.7.13.3"/>
    </reaction>
</comment>
<keyword evidence="13" id="KW-0175">Coiled coil</keyword>
<keyword evidence="7" id="KW-0547">Nucleotide-binding</keyword>
<dbReference type="InterPro" id="IPR029095">
    <property type="entry name" value="NarX-like_N"/>
</dbReference>
<dbReference type="PANTHER" id="PTHR43065">
    <property type="entry name" value="SENSOR HISTIDINE KINASE"/>
    <property type="match status" value="1"/>
</dbReference>
<dbReference type="InterPro" id="IPR005467">
    <property type="entry name" value="His_kinase_dom"/>
</dbReference>
<evidence type="ECO:0000259" key="16">
    <source>
        <dbReference type="PROSITE" id="PS50112"/>
    </source>
</evidence>
<reference evidence="18 19" key="1">
    <citation type="journal article" date="2012" name="Proc. Natl. Acad. Sci. U.S.A.">
        <title>Genome and physiology of a model Epsilonproteobacterium responsible for sulfide detoxification in marine oxygen depletion zones.</title>
        <authorList>
            <person name="Grote J."/>
            <person name="Schott T."/>
            <person name="Bruckner C.G."/>
            <person name="Glockner F.O."/>
            <person name="Jost G."/>
            <person name="Teeling H."/>
            <person name="Labrenz M."/>
            <person name="Jurgens K."/>
        </authorList>
    </citation>
    <scope>NUCLEOTIDE SEQUENCE [LARGE SCALE GENOMIC DNA]</scope>
    <source>
        <strain evidence="18 19">GD1</strain>
    </source>
</reference>
<evidence type="ECO:0000256" key="4">
    <source>
        <dbReference type="ARBA" id="ARBA00022553"/>
    </source>
</evidence>
<dbReference type="OrthoDB" id="9799273at2"/>
<proteinExistence type="predicted"/>
<dbReference type="InterPro" id="IPR035965">
    <property type="entry name" value="PAS-like_dom_sf"/>
</dbReference>
<dbReference type="eggNOG" id="COG3290">
    <property type="taxonomic scope" value="Bacteria"/>
</dbReference>
<dbReference type="SUPFAM" id="SSF55874">
    <property type="entry name" value="ATPase domain of HSP90 chaperone/DNA topoisomerase II/histidine kinase"/>
    <property type="match status" value="1"/>
</dbReference>
<feature type="domain" description="PAS" evidence="16">
    <location>
        <begin position="201"/>
        <end position="256"/>
    </location>
</feature>
<dbReference type="RefSeq" id="WP_008339433.1">
    <property type="nucleotide sequence ID" value="NZ_AFRZ01000001.1"/>
</dbReference>
<dbReference type="PATRIC" id="fig|929558.5.peg.2146"/>
<comment type="caution">
    <text evidence="18">The sequence shown here is derived from an EMBL/GenBank/DDBJ whole genome shotgun (WGS) entry which is preliminary data.</text>
</comment>
<dbReference type="PRINTS" id="PR00344">
    <property type="entry name" value="BCTRLSENSOR"/>
</dbReference>
<evidence type="ECO:0000256" key="5">
    <source>
        <dbReference type="ARBA" id="ARBA00022679"/>
    </source>
</evidence>
<dbReference type="Pfam" id="PF00989">
    <property type="entry name" value="PAS"/>
    <property type="match status" value="1"/>
</dbReference>
<evidence type="ECO:0000256" key="9">
    <source>
        <dbReference type="ARBA" id="ARBA00022840"/>
    </source>
</evidence>
<dbReference type="Proteomes" id="UP000006431">
    <property type="component" value="Unassembled WGS sequence"/>
</dbReference>
<keyword evidence="6 14" id="KW-0812">Transmembrane</keyword>
<evidence type="ECO:0000256" key="3">
    <source>
        <dbReference type="ARBA" id="ARBA00012438"/>
    </source>
</evidence>
<feature type="domain" description="Histidine kinase" evidence="15">
    <location>
        <begin position="386"/>
        <end position="595"/>
    </location>
</feature>
<sequence length="595" mass="68029">MFNLSITQRYIPAVLLVAFFIIVANLLTKNVISSNEEYGKIINISGKQRMLSQRLVILGINYTADRNKSTKSELKDAIDEISSSHQYLLTKVFTKELSDIYYKQGLNDEFDKYVLNFTNLLLTNNQEYLKQSRDSSKSILMKLDKAVKEYEKYANSQLEILAQYEFYLMLTTLFVLLLEVFFIFKPAAKKIEANTQEIINKEEYEKAVIESNNNAIIAINETGKITTYNKKAEQMFGWTKEEMINTHNLSYIVPHEYKDKHNISSIKYLKTGESCGILGKEHELQAIKKDGTIFPIVISFGSSYKQNGVLVVANISDITLHKENESKLKALNENLETIIDEKTKKLQEINENLEYLIETKTNENIKQLEIIQEQSKLASMGEMIGAIAHQWRQPLNEINMSIQNLDDDYSDGLIDKEFIDKFIGKNKNTIKFMSNTIDDFRNFFRIDKVKDRFSTKEAINSTISIQSTQLNSHNINITLSGKDFEIDGFRSEFQQVILNIINNAKDAIISKNIKDGKIDIVLRDRYVEISDNGGGISKDVINRIFEPYFTTKDQGKGTGIGLYMSKMIIEDNIGGTVNVQNYNSGAKFILGFNNG</sequence>
<dbReference type="HOGENOM" id="CLU_000445_133_3_7"/>
<dbReference type="InterPro" id="IPR036097">
    <property type="entry name" value="HisK_dim/P_sf"/>
</dbReference>
<dbReference type="NCBIfam" id="TIGR00229">
    <property type="entry name" value="sensory_box"/>
    <property type="match status" value="1"/>
</dbReference>
<dbReference type="InterPro" id="IPR004358">
    <property type="entry name" value="Sig_transdc_His_kin-like_C"/>
</dbReference>
<evidence type="ECO:0000256" key="2">
    <source>
        <dbReference type="ARBA" id="ARBA00004141"/>
    </source>
</evidence>
<protein>
    <recommendedName>
        <fullName evidence="3">histidine kinase</fullName>
        <ecNumber evidence="3">2.7.13.3</ecNumber>
    </recommendedName>
</protein>
<evidence type="ECO:0000256" key="13">
    <source>
        <dbReference type="SAM" id="Coils"/>
    </source>
</evidence>
<keyword evidence="5" id="KW-0808">Transferase</keyword>
<feature type="transmembrane region" description="Helical" evidence="14">
    <location>
        <begin position="6"/>
        <end position="27"/>
    </location>
</feature>
<evidence type="ECO:0000256" key="1">
    <source>
        <dbReference type="ARBA" id="ARBA00000085"/>
    </source>
</evidence>
<dbReference type="Pfam" id="PF02518">
    <property type="entry name" value="HATPase_c"/>
    <property type="match status" value="1"/>
</dbReference>
<dbReference type="SUPFAM" id="SSF47384">
    <property type="entry name" value="Homodimeric domain of signal transducing histidine kinase"/>
    <property type="match status" value="1"/>
</dbReference>
<dbReference type="EC" id="2.7.13.3" evidence="3"/>
<dbReference type="GO" id="GO:0006355">
    <property type="term" value="P:regulation of DNA-templated transcription"/>
    <property type="evidence" value="ECO:0007669"/>
    <property type="project" value="InterPro"/>
</dbReference>
<evidence type="ECO:0000256" key="10">
    <source>
        <dbReference type="ARBA" id="ARBA00022989"/>
    </source>
</evidence>
<dbReference type="PROSITE" id="PS50113">
    <property type="entry name" value="PAC"/>
    <property type="match status" value="1"/>
</dbReference>
<dbReference type="AlphaFoldDB" id="B6BN45"/>
<evidence type="ECO:0000256" key="12">
    <source>
        <dbReference type="ARBA" id="ARBA00023136"/>
    </source>
</evidence>
<dbReference type="Gene3D" id="3.30.450.20">
    <property type="entry name" value="PAS domain"/>
    <property type="match status" value="1"/>
</dbReference>
<name>B6BN45_SULGG</name>
<accession>H1FXQ8</accession>
<dbReference type="InterPro" id="IPR000014">
    <property type="entry name" value="PAS"/>
</dbReference>
<dbReference type="CDD" id="cd00082">
    <property type="entry name" value="HisKA"/>
    <property type="match status" value="1"/>
</dbReference>
<dbReference type="InterPro" id="IPR013767">
    <property type="entry name" value="PAS_fold"/>
</dbReference>
<evidence type="ECO:0000256" key="6">
    <source>
        <dbReference type="ARBA" id="ARBA00022692"/>
    </source>
</evidence>
<dbReference type="SMART" id="SM00387">
    <property type="entry name" value="HATPase_c"/>
    <property type="match status" value="1"/>
</dbReference>
<keyword evidence="12 14" id="KW-0472">Membrane</keyword>
<dbReference type="Gene3D" id="3.30.565.10">
    <property type="entry name" value="Histidine kinase-like ATPase, C-terminal domain"/>
    <property type="match status" value="1"/>
</dbReference>
<keyword evidence="4" id="KW-0597">Phosphoprotein</keyword>
<dbReference type="Pfam" id="PF13675">
    <property type="entry name" value="PilJ"/>
    <property type="match status" value="1"/>
</dbReference>
<feature type="domain" description="PAC" evidence="17">
    <location>
        <begin position="280"/>
        <end position="330"/>
    </location>
</feature>
<dbReference type="EMBL" id="AFRZ01000001">
    <property type="protein sequence ID" value="EHP30678.1"/>
    <property type="molecule type" value="Genomic_DNA"/>
</dbReference>
<keyword evidence="9" id="KW-0067">ATP-binding</keyword>
<dbReference type="InterPro" id="IPR000700">
    <property type="entry name" value="PAS-assoc_C"/>
</dbReference>
<organism evidence="18 19">
    <name type="scientific">Sulfurimonas gotlandica (strain DSM 19862 / JCM 16533 / GD1)</name>
    <dbReference type="NCBI Taxonomy" id="929558"/>
    <lineage>
        <taxon>Bacteria</taxon>
        <taxon>Pseudomonadati</taxon>
        <taxon>Campylobacterota</taxon>
        <taxon>Epsilonproteobacteria</taxon>
        <taxon>Campylobacterales</taxon>
        <taxon>Sulfurimonadaceae</taxon>
        <taxon>Sulfurimonas</taxon>
    </lineage>
</organism>
<feature type="coiled-coil region" evidence="13">
    <location>
        <begin position="321"/>
        <end position="359"/>
    </location>
</feature>
<dbReference type="InterPro" id="IPR003594">
    <property type="entry name" value="HATPase_dom"/>
</dbReference>
<dbReference type="GO" id="GO:0016020">
    <property type="term" value="C:membrane"/>
    <property type="evidence" value="ECO:0007669"/>
    <property type="project" value="UniProtKB-SubCell"/>
</dbReference>
<dbReference type="eggNOG" id="COG4191">
    <property type="taxonomic scope" value="Bacteria"/>
</dbReference>
<dbReference type="PROSITE" id="PS50112">
    <property type="entry name" value="PAS"/>
    <property type="match status" value="1"/>
</dbReference>
<dbReference type="SUPFAM" id="SSF55785">
    <property type="entry name" value="PYP-like sensor domain (PAS domain)"/>
    <property type="match status" value="1"/>
</dbReference>